<comment type="caution">
    <text evidence="1">The sequence shown here is derived from an EMBL/GenBank/DDBJ whole genome shotgun (WGS) entry which is preliminary data.</text>
</comment>
<proteinExistence type="predicted"/>
<name>A0A371EUW2_MUCPR</name>
<accession>A0A371EUW2</accession>
<dbReference type="AlphaFoldDB" id="A0A371EUW2"/>
<organism evidence="1 2">
    <name type="scientific">Mucuna pruriens</name>
    <name type="common">Velvet bean</name>
    <name type="synonym">Dolichos pruriens</name>
    <dbReference type="NCBI Taxonomy" id="157652"/>
    <lineage>
        <taxon>Eukaryota</taxon>
        <taxon>Viridiplantae</taxon>
        <taxon>Streptophyta</taxon>
        <taxon>Embryophyta</taxon>
        <taxon>Tracheophyta</taxon>
        <taxon>Spermatophyta</taxon>
        <taxon>Magnoliopsida</taxon>
        <taxon>eudicotyledons</taxon>
        <taxon>Gunneridae</taxon>
        <taxon>Pentapetalae</taxon>
        <taxon>rosids</taxon>
        <taxon>fabids</taxon>
        <taxon>Fabales</taxon>
        <taxon>Fabaceae</taxon>
        <taxon>Papilionoideae</taxon>
        <taxon>50 kb inversion clade</taxon>
        <taxon>NPAAA clade</taxon>
        <taxon>indigoferoid/millettioid clade</taxon>
        <taxon>Phaseoleae</taxon>
        <taxon>Mucuna</taxon>
    </lineage>
</organism>
<dbReference type="Proteomes" id="UP000257109">
    <property type="component" value="Unassembled WGS sequence"/>
</dbReference>
<reference evidence="1" key="1">
    <citation type="submission" date="2018-05" db="EMBL/GenBank/DDBJ databases">
        <title>Draft genome of Mucuna pruriens seed.</title>
        <authorList>
            <person name="Nnadi N.E."/>
            <person name="Vos R."/>
            <person name="Hasami M.H."/>
            <person name="Devisetty U.K."/>
            <person name="Aguiy J.C."/>
        </authorList>
    </citation>
    <scope>NUCLEOTIDE SEQUENCE [LARGE SCALE GENOMIC DNA]</scope>
    <source>
        <strain evidence="1">JCA_2017</strain>
    </source>
</reference>
<evidence type="ECO:0000313" key="2">
    <source>
        <dbReference type="Proteomes" id="UP000257109"/>
    </source>
</evidence>
<sequence>MNYNTHNGPLMSLYLTVCKRKIRYLMGGFWCYYSHKCDYVGLPVELTTKFIFVGDGNKVVVEAIGTFKLQLKNGFHLNLFETFVVSSSRQNIISISNLDKFRFSNSFGNNKDSLYQNSNVICFGCLFENL</sequence>
<dbReference type="EMBL" id="QJKJ01011945">
    <property type="protein sequence ID" value="RDX69837.1"/>
    <property type="molecule type" value="Genomic_DNA"/>
</dbReference>
<keyword evidence="2" id="KW-1185">Reference proteome</keyword>
<protein>
    <submittedName>
        <fullName evidence="1">Uncharacterized protein</fullName>
    </submittedName>
</protein>
<gene>
    <name evidence="1" type="ORF">CR513_50995</name>
</gene>
<evidence type="ECO:0000313" key="1">
    <source>
        <dbReference type="EMBL" id="RDX69837.1"/>
    </source>
</evidence>
<feature type="non-terminal residue" evidence="1">
    <location>
        <position position="1"/>
    </location>
</feature>